<feature type="transmembrane region" description="Helical" evidence="12">
    <location>
        <begin position="20"/>
        <end position="40"/>
    </location>
</feature>
<evidence type="ECO:0000256" key="2">
    <source>
        <dbReference type="ARBA" id="ARBA00008622"/>
    </source>
</evidence>
<dbReference type="RefSeq" id="WP_200243854.1">
    <property type="nucleotide sequence ID" value="NZ_JAXUFI010000008.1"/>
</dbReference>
<gene>
    <name evidence="14" type="ORF">CKO42_11395</name>
</gene>
<dbReference type="Proteomes" id="UP001138768">
    <property type="component" value="Unassembled WGS sequence"/>
</dbReference>
<dbReference type="InterPro" id="IPR051542">
    <property type="entry name" value="Hydrogenase_cytochrome"/>
</dbReference>
<comment type="similarity">
    <text evidence="2">Belongs to the HupC/HyaC/HydC family.</text>
</comment>
<evidence type="ECO:0000256" key="11">
    <source>
        <dbReference type="ARBA" id="ARBA00023136"/>
    </source>
</evidence>
<accession>A0A9X0W973</accession>
<evidence type="ECO:0000259" key="13">
    <source>
        <dbReference type="Pfam" id="PF01292"/>
    </source>
</evidence>
<evidence type="ECO:0000313" key="15">
    <source>
        <dbReference type="Proteomes" id="UP001138768"/>
    </source>
</evidence>
<evidence type="ECO:0000256" key="4">
    <source>
        <dbReference type="ARBA" id="ARBA00022475"/>
    </source>
</evidence>
<evidence type="ECO:0000256" key="7">
    <source>
        <dbReference type="ARBA" id="ARBA00022723"/>
    </source>
</evidence>
<feature type="domain" description="Cytochrome b561 bacterial/Ni-hydrogenase" evidence="13">
    <location>
        <begin position="7"/>
        <end position="197"/>
    </location>
</feature>
<keyword evidence="11 12" id="KW-0472">Membrane</keyword>
<comment type="caution">
    <text evidence="14">The sequence shown here is derived from an EMBL/GenBank/DDBJ whole genome shotgun (WGS) entry which is preliminary data.</text>
</comment>
<sequence>MSALYLYPVWLRLWHWLNALLFVTLLLTGVSMHFSLNWLIPFDLAVPVHNTCGVLLTVSWLVFLAGNLWGGNGKHYLINLRTLPRDLIAQTRYYLYGIFVGAPHPFHVSADHKLNALQTLSYVGVMYGLMPILILSGWAFLFSTSLPETLFGIGTVWIIAMVHLVVAWMLALFLVVHTYIITTGETPTTNLKAMVTGWHKEESGG</sequence>
<dbReference type="AlphaFoldDB" id="A0A9X0W973"/>
<feature type="transmembrane region" description="Helical" evidence="12">
    <location>
        <begin position="120"/>
        <end position="141"/>
    </location>
</feature>
<dbReference type="GO" id="GO:0009055">
    <property type="term" value="F:electron transfer activity"/>
    <property type="evidence" value="ECO:0007669"/>
    <property type="project" value="InterPro"/>
</dbReference>
<dbReference type="PANTHER" id="PTHR30485:SF1">
    <property type="entry name" value="CYTOCHROME YDHU-RELATED"/>
    <property type="match status" value="1"/>
</dbReference>
<dbReference type="Gene3D" id="1.20.950.20">
    <property type="entry name" value="Transmembrane di-heme cytochromes, Chain C"/>
    <property type="match status" value="1"/>
</dbReference>
<evidence type="ECO:0000256" key="5">
    <source>
        <dbReference type="ARBA" id="ARBA00022617"/>
    </source>
</evidence>
<evidence type="ECO:0000256" key="10">
    <source>
        <dbReference type="ARBA" id="ARBA00023004"/>
    </source>
</evidence>
<reference evidence="14 15" key="1">
    <citation type="journal article" date="2020" name="Microorganisms">
        <title>Osmotic Adaptation and Compatible Solute Biosynthesis of Phototrophic Bacteria as Revealed from Genome Analyses.</title>
        <authorList>
            <person name="Imhoff J.F."/>
            <person name="Rahn T."/>
            <person name="Kunzel S."/>
            <person name="Keller A."/>
            <person name="Neulinger S.C."/>
        </authorList>
    </citation>
    <scope>NUCLEOTIDE SEQUENCE [LARGE SCALE GENOMIC DNA]</scope>
    <source>
        <strain evidence="14 15">DSM 25653</strain>
    </source>
</reference>
<evidence type="ECO:0000256" key="1">
    <source>
        <dbReference type="ARBA" id="ARBA00004651"/>
    </source>
</evidence>
<keyword evidence="10" id="KW-0408">Iron</keyword>
<keyword evidence="4" id="KW-1003">Cell membrane</keyword>
<keyword evidence="15" id="KW-1185">Reference proteome</keyword>
<name>A0A9X0W973_9GAMM</name>
<dbReference type="PRINTS" id="PR00161">
    <property type="entry name" value="NIHGNASECYTB"/>
</dbReference>
<dbReference type="Pfam" id="PF01292">
    <property type="entry name" value="Ni_hydr_CYTB"/>
    <property type="match status" value="1"/>
</dbReference>
<comment type="subcellular location">
    <subcellularLocation>
        <location evidence="1">Cell membrane</location>
        <topology evidence="1">Multi-pass membrane protein</topology>
    </subcellularLocation>
</comment>
<dbReference type="InterPro" id="IPR000516">
    <property type="entry name" value="Ni-dep_Hydgase_cyt-B"/>
</dbReference>
<dbReference type="InterPro" id="IPR016174">
    <property type="entry name" value="Di-haem_cyt_TM"/>
</dbReference>
<evidence type="ECO:0000256" key="12">
    <source>
        <dbReference type="SAM" id="Phobius"/>
    </source>
</evidence>
<protein>
    <submittedName>
        <fullName evidence="14">Cytochrome B</fullName>
    </submittedName>
</protein>
<keyword evidence="5" id="KW-0349">Heme</keyword>
<keyword evidence="9 12" id="KW-1133">Transmembrane helix</keyword>
<keyword evidence="7" id="KW-0479">Metal-binding</keyword>
<keyword evidence="3" id="KW-0813">Transport</keyword>
<dbReference type="SUPFAM" id="SSF81342">
    <property type="entry name" value="Transmembrane di-heme cytochromes"/>
    <property type="match status" value="1"/>
</dbReference>
<dbReference type="EMBL" id="NRRY01000016">
    <property type="protein sequence ID" value="MBK1619025.1"/>
    <property type="molecule type" value="Genomic_DNA"/>
</dbReference>
<dbReference type="GO" id="GO:0005886">
    <property type="term" value="C:plasma membrane"/>
    <property type="evidence" value="ECO:0007669"/>
    <property type="project" value="UniProtKB-SubCell"/>
</dbReference>
<feature type="transmembrane region" description="Helical" evidence="12">
    <location>
        <begin position="52"/>
        <end position="71"/>
    </location>
</feature>
<dbReference type="GO" id="GO:0005506">
    <property type="term" value="F:iron ion binding"/>
    <property type="evidence" value="ECO:0007669"/>
    <property type="project" value="InterPro"/>
</dbReference>
<evidence type="ECO:0000256" key="3">
    <source>
        <dbReference type="ARBA" id="ARBA00022448"/>
    </source>
</evidence>
<dbReference type="PANTHER" id="PTHR30485">
    <property type="entry name" value="NI/FE-HYDROGENASE 1 B-TYPE CYTOCHROME SUBUNIT"/>
    <property type="match status" value="1"/>
</dbReference>
<evidence type="ECO:0000256" key="8">
    <source>
        <dbReference type="ARBA" id="ARBA00022982"/>
    </source>
</evidence>
<dbReference type="InterPro" id="IPR011577">
    <property type="entry name" value="Cyt_b561_bac/Ni-Hgenase"/>
</dbReference>
<dbReference type="GO" id="GO:0022904">
    <property type="term" value="P:respiratory electron transport chain"/>
    <property type="evidence" value="ECO:0007669"/>
    <property type="project" value="InterPro"/>
</dbReference>
<feature type="transmembrane region" description="Helical" evidence="12">
    <location>
        <begin position="153"/>
        <end position="176"/>
    </location>
</feature>
<dbReference type="GO" id="GO:0020037">
    <property type="term" value="F:heme binding"/>
    <property type="evidence" value="ECO:0007669"/>
    <property type="project" value="TreeGrafter"/>
</dbReference>
<keyword evidence="6 12" id="KW-0812">Transmembrane</keyword>
<evidence type="ECO:0000256" key="9">
    <source>
        <dbReference type="ARBA" id="ARBA00022989"/>
    </source>
</evidence>
<proteinExistence type="inferred from homology"/>
<organism evidence="14 15">
    <name type="scientific">Lamprobacter modestohalophilus</name>
    <dbReference type="NCBI Taxonomy" id="1064514"/>
    <lineage>
        <taxon>Bacteria</taxon>
        <taxon>Pseudomonadati</taxon>
        <taxon>Pseudomonadota</taxon>
        <taxon>Gammaproteobacteria</taxon>
        <taxon>Chromatiales</taxon>
        <taxon>Chromatiaceae</taxon>
        <taxon>Lamprobacter</taxon>
    </lineage>
</organism>
<keyword evidence="8" id="KW-0249">Electron transport</keyword>
<evidence type="ECO:0000313" key="14">
    <source>
        <dbReference type="EMBL" id="MBK1619025.1"/>
    </source>
</evidence>
<evidence type="ECO:0000256" key="6">
    <source>
        <dbReference type="ARBA" id="ARBA00022692"/>
    </source>
</evidence>